<sequence>MNTHKRAQTLYQLKAELFSLNLPSETIEEINQLETRLNANASDMRELALSLQTIVALFGFSYQEKLPLEQLHALMHPYMEKLTGKAEELVNIIS</sequence>
<dbReference type="EMBL" id="CP093379">
    <property type="protein sequence ID" value="UNM96757.1"/>
    <property type="molecule type" value="Genomic_DNA"/>
</dbReference>
<protein>
    <submittedName>
        <fullName evidence="1">Uncharacterized protein</fullName>
    </submittedName>
</protein>
<reference evidence="1 2" key="1">
    <citation type="submission" date="2022-03" db="EMBL/GenBank/DDBJ databases">
        <title>Ignatzschineria rhizosphaerae HR5S32.</title>
        <authorList>
            <person name="Sun J.Q."/>
            <person name="Feng J.Y."/>
        </authorList>
    </citation>
    <scope>NUCLEOTIDE SEQUENCE [LARGE SCALE GENOMIC DNA]</scope>
    <source>
        <strain evidence="1 2">HR5S32</strain>
    </source>
</reference>
<evidence type="ECO:0000313" key="2">
    <source>
        <dbReference type="Proteomes" id="UP000829542"/>
    </source>
</evidence>
<name>A0ABY3X6U3_9GAMM</name>
<dbReference type="Proteomes" id="UP000829542">
    <property type="component" value="Chromosome"/>
</dbReference>
<dbReference type="RefSeq" id="WP_242150944.1">
    <property type="nucleotide sequence ID" value="NZ_CP093379.1"/>
</dbReference>
<organism evidence="1 2">
    <name type="scientific">Ignatzschineria rhizosphaerae</name>
    <dbReference type="NCBI Taxonomy" id="2923279"/>
    <lineage>
        <taxon>Bacteria</taxon>
        <taxon>Pseudomonadati</taxon>
        <taxon>Pseudomonadota</taxon>
        <taxon>Gammaproteobacteria</taxon>
        <taxon>Cardiobacteriales</taxon>
        <taxon>Ignatzschineriaceae</taxon>
        <taxon>Ignatzschineria</taxon>
    </lineage>
</organism>
<proteinExistence type="predicted"/>
<gene>
    <name evidence="1" type="ORF">MMG00_02560</name>
</gene>
<evidence type="ECO:0000313" key="1">
    <source>
        <dbReference type="EMBL" id="UNM96757.1"/>
    </source>
</evidence>
<keyword evidence="2" id="KW-1185">Reference proteome</keyword>
<accession>A0ABY3X6U3</accession>